<evidence type="ECO:0000259" key="4">
    <source>
        <dbReference type="Pfam" id="PF00149"/>
    </source>
</evidence>
<organism evidence="5 6">
    <name type="scientific">Pseudoxanthomonas winnipegensis</name>
    <dbReference type="NCBI Taxonomy" id="2480810"/>
    <lineage>
        <taxon>Bacteria</taxon>
        <taxon>Pseudomonadati</taxon>
        <taxon>Pseudomonadota</taxon>
        <taxon>Gammaproteobacteria</taxon>
        <taxon>Lysobacterales</taxon>
        <taxon>Lysobacteraceae</taxon>
        <taxon>Pseudoxanthomonas</taxon>
    </lineage>
</organism>
<dbReference type="GO" id="GO:0009245">
    <property type="term" value="P:lipid A biosynthetic process"/>
    <property type="evidence" value="ECO:0007669"/>
    <property type="project" value="TreeGrafter"/>
</dbReference>
<dbReference type="AlphaFoldDB" id="A0A4Q8M278"/>
<dbReference type="GO" id="GO:0016020">
    <property type="term" value="C:membrane"/>
    <property type="evidence" value="ECO:0007669"/>
    <property type="project" value="GOC"/>
</dbReference>
<dbReference type="PANTHER" id="PTHR31302:SF31">
    <property type="entry name" value="PHOSPHODIESTERASE YAEI"/>
    <property type="match status" value="1"/>
</dbReference>
<keyword evidence="3" id="KW-0812">Transmembrane</keyword>
<feature type="domain" description="Calcineurin-like phosphoesterase" evidence="4">
    <location>
        <begin position="103"/>
        <end position="262"/>
    </location>
</feature>
<dbReference type="GO" id="GO:0046872">
    <property type="term" value="F:metal ion binding"/>
    <property type="evidence" value="ECO:0007669"/>
    <property type="project" value="UniProtKB-KW"/>
</dbReference>
<dbReference type="InterPro" id="IPR051158">
    <property type="entry name" value="Metallophosphoesterase_sf"/>
</dbReference>
<evidence type="ECO:0000313" key="6">
    <source>
        <dbReference type="Proteomes" id="UP000292087"/>
    </source>
</evidence>
<dbReference type="SUPFAM" id="SSF56300">
    <property type="entry name" value="Metallo-dependent phosphatases"/>
    <property type="match status" value="1"/>
</dbReference>
<evidence type="ECO:0000256" key="1">
    <source>
        <dbReference type="ARBA" id="ARBA00022723"/>
    </source>
</evidence>
<reference evidence="5 6" key="1">
    <citation type="submission" date="2019-02" db="EMBL/GenBank/DDBJ databases">
        <title>WGS of Pseudoxanthomonas species novum from clinical isolates.</title>
        <authorList>
            <person name="Bernier A.-M."/>
            <person name="Bernard K."/>
            <person name="Vachon A."/>
        </authorList>
    </citation>
    <scope>NUCLEOTIDE SEQUENCE [LARGE SCALE GENOMIC DNA]</scope>
    <source>
        <strain evidence="5 6">NML140781</strain>
    </source>
</reference>
<keyword evidence="3" id="KW-1133">Transmembrane helix</keyword>
<dbReference type="Pfam" id="PF00149">
    <property type="entry name" value="Metallophos"/>
    <property type="match status" value="1"/>
</dbReference>
<dbReference type="EMBL" id="SHMF01000001">
    <property type="protein sequence ID" value="TAA38229.1"/>
    <property type="molecule type" value="Genomic_DNA"/>
</dbReference>
<feature type="transmembrane region" description="Helical" evidence="3">
    <location>
        <begin position="35"/>
        <end position="56"/>
    </location>
</feature>
<evidence type="ECO:0000256" key="3">
    <source>
        <dbReference type="SAM" id="Phobius"/>
    </source>
</evidence>
<dbReference type="PANTHER" id="PTHR31302">
    <property type="entry name" value="TRANSMEMBRANE PROTEIN WITH METALLOPHOSPHOESTERASE DOMAIN-RELATED"/>
    <property type="match status" value="1"/>
</dbReference>
<dbReference type="Proteomes" id="UP000292087">
    <property type="component" value="Unassembled WGS sequence"/>
</dbReference>
<dbReference type="GO" id="GO:0008758">
    <property type="term" value="F:UDP-2,3-diacylglucosamine hydrolase activity"/>
    <property type="evidence" value="ECO:0007669"/>
    <property type="project" value="TreeGrafter"/>
</dbReference>
<accession>A0A4Q8M278</accession>
<dbReference type="InterPro" id="IPR004843">
    <property type="entry name" value="Calcineurin-like_PHP"/>
</dbReference>
<evidence type="ECO:0000256" key="2">
    <source>
        <dbReference type="ARBA" id="ARBA00022801"/>
    </source>
</evidence>
<dbReference type="InterPro" id="IPR029052">
    <property type="entry name" value="Metallo-depent_PP-like"/>
</dbReference>
<comment type="caution">
    <text evidence="5">The sequence shown here is derived from an EMBL/GenBank/DDBJ whole genome shotgun (WGS) entry which is preliminary data.</text>
</comment>
<dbReference type="Gene3D" id="3.60.21.10">
    <property type="match status" value="1"/>
</dbReference>
<feature type="transmembrane region" description="Helical" evidence="3">
    <location>
        <begin position="63"/>
        <end position="82"/>
    </location>
</feature>
<keyword evidence="2 5" id="KW-0378">Hydrolase</keyword>
<gene>
    <name evidence="5" type="ORF">EA656_02220</name>
</gene>
<protein>
    <submittedName>
        <fullName evidence="5">Phosphohydrolase</fullName>
    </submittedName>
</protein>
<evidence type="ECO:0000313" key="5">
    <source>
        <dbReference type="EMBL" id="TAA38229.1"/>
    </source>
</evidence>
<keyword evidence="3" id="KW-0472">Membrane</keyword>
<keyword evidence="1" id="KW-0479">Metal-binding</keyword>
<proteinExistence type="predicted"/>
<name>A0A4Q8M278_9GAMM</name>
<sequence length="325" mass="34966">MHGRTGCGALSGQGRLIPAQAVVSLGLDAHGLLRAWVLDGGWLALPVAAVVLWGLWRARRLGVRLGLAVLLAGDLLFAWARFAEPNLLRVRHTALSGTGGDARIALIGDPHVGLFKGANFLERVVERTNAEHPDAVLIAGDLTYQPQGQSLDALLAPLARLEAQTYAVLGNHDQGKPGPDIDRALRQALARHGVQVIEGRALPFKGFTLAGLGDRWAGKDNARFLDALPADRPLLVLAHNPDSADRLRSRPHLLVLAGHTHGGQLRIPWLYRRVLPVEHGFDQGEQTYAGPQGRIRVYTTGGVGESGLPLRLFNPPTIDLLELSP</sequence>